<gene>
    <name evidence="1" type="ORF">M9Y10_025277</name>
</gene>
<evidence type="ECO:0000313" key="2">
    <source>
        <dbReference type="Proteomes" id="UP001470230"/>
    </source>
</evidence>
<dbReference type="Proteomes" id="UP001470230">
    <property type="component" value="Unassembled WGS sequence"/>
</dbReference>
<evidence type="ECO:0000313" key="1">
    <source>
        <dbReference type="EMBL" id="KAK8843086.1"/>
    </source>
</evidence>
<organism evidence="1 2">
    <name type="scientific">Tritrichomonas musculus</name>
    <dbReference type="NCBI Taxonomy" id="1915356"/>
    <lineage>
        <taxon>Eukaryota</taxon>
        <taxon>Metamonada</taxon>
        <taxon>Parabasalia</taxon>
        <taxon>Tritrichomonadida</taxon>
        <taxon>Tritrichomonadidae</taxon>
        <taxon>Tritrichomonas</taxon>
    </lineage>
</organism>
<comment type="caution">
    <text evidence="1">The sequence shown here is derived from an EMBL/GenBank/DDBJ whole genome shotgun (WGS) entry which is preliminary data.</text>
</comment>
<accession>A0ABR2HCF1</accession>
<keyword evidence="2" id="KW-1185">Reference proteome</keyword>
<dbReference type="EMBL" id="JAPFFF010000036">
    <property type="protein sequence ID" value="KAK8843086.1"/>
    <property type="molecule type" value="Genomic_DNA"/>
</dbReference>
<name>A0ABR2HCF1_9EUKA</name>
<sequence>MNNKEFIDDCFNTLYRLVKSSPAKIDRPIIDVFQQFIPHDPVKSFIILNNYYDQYCDVNQDIQDPYYMLELLFLQFRYFIVSNISIDFMKLVIYIYLNEESKFTRECTTDEFIQNIINSLSNKKVNYETLCLLYQLLTILNMNNFYKIEKIGIDDSIISSHLGDNNVKKDVLNFLFICSIKLGPKTVNKLSGLNHSLPFYILLQFARSKNDHTSLVVSSNWLVKNPKKIILQMRIFLALLIDTKCRKKLSRLRLTMEYLQFLVDKKLEGILKLTSTCARRLINPESLDNFQKSHFFPKYWEAIKTLDQSSLSSCIMSIDKLVETGYIDDLNDILSDMSFVINSDGPSSAQAIKIISKASKYPQCKPSLKKYIKYFAKLKETGDFQNEIQFFENNINK</sequence>
<protein>
    <submittedName>
        <fullName evidence="1">Uncharacterized protein</fullName>
    </submittedName>
</protein>
<proteinExistence type="predicted"/>
<reference evidence="1 2" key="1">
    <citation type="submission" date="2024-04" db="EMBL/GenBank/DDBJ databases">
        <title>Tritrichomonas musculus Genome.</title>
        <authorList>
            <person name="Alves-Ferreira E."/>
            <person name="Grigg M."/>
            <person name="Lorenzi H."/>
            <person name="Galac M."/>
        </authorList>
    </citation>
    <scope>NUCLEOTIDE SEQUENCE [LARGE SCALE GENOMIC DNA]</scope>
    <source>
        <strain evidence="1 2">EAF2021</strain>
    </source>
</reference>